<feature type="transmembrane region" description="Helical" evidence="7">
    <location>
        <begin position="391"/>
        <end position="415"/>
    </location>
</feature>
<feature type="transmembrane region" description="Helical" evidence="7">
    <location>
        <begin position="45"/>
        <end position="63"/>
    </location>
</feature>
<dbReference type="PANTHER" id="PTHR43549:SF3">
    <property type="entry name" value="MULTIDRUG RESISTANCE PROTEIN YPNP-RELATED"/>
    <property type="match status" value="1"/>
</dbReference>
<keyword evidence="5 7" id="KW-1133">Transmembrane helix</keyword>
<keyword evidence="6 7" id="KW-0472">Membrane</keyword>
<accession>A0A381WIQ1</accession>
<dbReference type="NCBIfam" id="TIGR00797">
    <property type="entry name" value="matE"/>
    <property type="match status" value="1"/>
</dbReference>
<evidence type="ECO:0008006" key="9">
    <source>
        <dbReference type="Google" id="ProtNLM"/>
    </source>
</evidence>
<protein>
    <recommendedName>
        <fullName evidence="9">Polysaccharide biosynthesis protein C-terminal domain-containing protein</fullName>
    </recommendedName>
</protein>
<evidence type="ECO:0000256" key="6">
    <source>
        <dbReference type="ARBA" id="ARBA00023136"/>
    </source>
</evidence>
<feature type="transmembrane region" description="Helical" evidence="7">
    <location>
        <begin position="245"/>
        <end position="270"/>
    </location>
</feature>
<dbReference type="PANTHER" id="PTHR43549">
    <property type="entry name" value="MULTIDRUG RESISTANCE PROTEIN YPNP-RELATED"/>
    <property type="match status" value="1"/>
</dbReference>
<evidence type="ECO:0000313" key="8">
    <source>
        <dbReference type="EMBL" id="SVA52385.1"/>
    </source>
</evidence>
<feature type="transmembrane region" description="Helical" evidence="7">
    <location>
        <begin position="174"/>
        <end position="193"/>
    </location>
</feature>
<dbReference type="GO" id="GO:0005886">
    <property type="term" value="C:plasma membrane"/>
    <property type="evidence" value="ECO:0007669"/>
    <property type="project" value="UniProtKB-SubCell"/>
</dbReference>
<feature type="transmembrane region" description="Helical" evidence="7">
    <location>
        <begin position="421"/>
        <end position="442"/>
    </location>
</feature>
<proteinExistence type="predicted"/>
<keyword evidence="2" id="KW-0813">Transport</keyword>
<keyword evidence="4 7" id="KW-0812">Transmembrane</keyword>
<dbReference type="GO" id="GO:0042910">
    <property type="term" value="F:xenobiotic transmembrane transporter activity"/>
    <property type="evidence" value="ECO:0007669"/>
    <property type="project" value="InterPro"/>
</dbReference>
<dbReference type="Pfam" id="PF01554">
    <property type="entry name" value="MatE"/>
    <property type="match status" value="2"/>
</dbReference>
<dbReference type="InterPro" id="IPR002528">
    <property type="entry name" value="MATE_fam"/>
</dbReference>
<evidence type="ECO:0000256" key="2">
    <source>
        <dbReference type="ARBA" id="ARBA00022448"/>
    </source>
</evidence>
<feature type="transmembrane region" description="Helical" evidence="7">
    <location>
        <begin position="205"/>
        <end position="224"/>
    </location>
</feature>
<keyword evidence="3" id="KW-1003">Cell membrane</keyword>
<feature type="transmembrane region" description="Helical" evidence="7">
    <location>
        <begin position="290"/>
        <end position="310"/>
    </location>
</feature>
<evidence type="ECO:0000256" key="5">
    <source>
        <dbReference type="ARBA" id="ARBA00022989"/>
    </source>
</evidence>
<evidence type="ECO:0000256" key="4">
    <source>
        <dbReference type="ARBA" id="ARBA00022692"/>
    </source>
</evidence>
<dbReference type="InterPro" id="IPR048279">
    <property type="entry name" value="MdtK-like"/>
</dbReference>
<reference evidence="8" key="1">
    <citation type="submission" date="2018-05" db="EMBL/GenBank/DDBJ databases">
        <authorList>
            <person name="Lanie J.A."/>
            <person name="Ng W.-L."/>
            <person name="Kazmierczak K.M."/>
            <person name="Andrzejewski T.M."/>
            <person name="Davidsen T.M."/>
            <person name="Wayne K.J."/>
            <person name="Tettelin H."/>
            <person name="Glass J.I."/>
            <person name="Rusch D."/>
            <person name="Podicherti R."/>
            <person name="Tsui H.-C.T."/>
            <person name="Winkler M.E."/>
        </authorList>
    </citation>
    <scope>NUCLEOTIDE SEQUENCE</scope>
</reference>
<gene>
    <name evidence="8" type="ORF">METZ01_LOCUS105239</name>
</gene>
<feature type="transmembrane region" description="Helical" evidence="7">
    <location>
        <begin position="140"/>
        <end position="162"/>
    </location>
</feature>
<feature type="transmembrane region" description="Helical" evidence="7">
    <location>
        <begin position="362"/>
        <end position="384"/>
    </location>
</feature>
<evidence type="ECO:0000256" key="7">
    <source>
        <dbReference type="SAM" id="Phobius"/>
    </source>
</evidence>
<feature type="transmembrane region" description="Helical" evidence="7">
    <location>
        <begin position="20"/>
        <end position="40"/>
    </location>
</feature>
<feature type="transmembrane region" description="Helical" evidence="7">
    <location>
        <begin position="99"/>
        <end position="120"/>
    </location>
</feature>
<sequence>MQSSNSDSVKFLLEAPIVGMLVKLAIPNSIAVITMTSIILSDAKFVGQLGTTALASLAVVFPFQSLLQMMSAGAIGGGVASSLARALGAGDTEKAEEAAWHSLLIMVVMAAIYTLVLGIFCRPIFSILGARGEVLDGSVTYARVLFGAAFMGWLFFVGSSWLRAIGQIFLLSKIVIISSISQIILSGSFTLGWGPFPAIGISGPAVATVVCHSVAGGYMVYVMTGNKLDIKLRPYKFNIGAVQDIMKVGGIGLINSTSIALSVVVVTWVIGRYGDEALAGYGLGSRLEIILTPIAFGIGSIVTIAVGANFGAKQFVRARKIAWMGCAATFVITSIIGLGSAIEPGLWLDRFTSDPEVYKHGALYFVIAGPFYGFFGGGQALYFANQGTGHMVIPVLISLARLILVCSVGILSVLLLWDLSVIFWGVGIGLVVIGTGLSLNMFGPVWQPKAPLVGK</sequence>
<organism evidence="8">
    <name type="scientific">marine metagenome</name>
    <dbReference type="NCBI Taxonomy" id="408172"/>
    <lineage>
        <taxon>unclassified sequences</taxon>
        <taxon>metagenomes</taxon>
        <taxon>ecological metagenomes</taxon>
    </lineage>
</organism>
<name>A0A381WIQ1_9ZZZZ</name>
<dbReference type="GO" id="GO:0015297">
    <property type="term" value="F:antiporter activity"/>
    <property type="evidence" value="ECO:0007669"/>
    <property type="project" value="InterPro"/>
</dbReference>
<dbReference type="EMBL" id="UINC01011936">
    <property type="protein sequence ID" value="SVA52385.1"/>
    <property type="molecule type" value="Genomic_DNA"/>
</dbReference>
<dbReference type="InterPro" id="IPR052031">
    <property type="entry name" value="Membrane_Transporter-Flippase"/>
</dbReference>
<evidence type="ECO:0000256" key="3">
    <source>
        <dbReference type="ARBA" id="ARBA00022475"/>
    </source>
</evidence>
<comment type="subcellular location">
    <subcellularLocation>
        <location evidence="1">Cell membrane</location>
        <topology evidence="1">Multi-pass membrane protein</topology>
    </subcellularLocation>
</comment>
<dbReference type="AlphaFoldDB" id="A0A381WIQ1"/>
<dbReference type="PIRSF" id="PIRSF006603">
    <property type="entry name" value="DinF"/>
    <property type="match status" value="1"/>
</dbReference>
<feature type="transmembrane region" description="Helical" evidence="7">
    <location>
        <begin position="322"/>
        <end position="342"/>
    </location>
</feature>
<evidence type="ECO:0000256" key="1">
    <source>
        <dbReference type="ARBA" id="ARBA00004651"/>
    </source>
</evidence>